<dbReference type="PANTHER" id="PTHR12126">
    <property type="entry name" value="NADH-UBIQUINONE OXIDOREDUCTASE 39 KDA SUBUNIT-RELATED"/>
    <property type="match status" value="1"/>
</dbReference>
<dbReference type="Pfam" id="PF01370">
    <property type="entry name" value="Epimerase"/>
    <property type="match status" value="1"/>
</dbReference>
<sequence>MAHSTALEGKLIVLVGGSGFFGSHLAQELLSSGARLRIASRNPERAFKLKPLANLGQVQFARCNMTKPESLAKVVSGADAVVNLVGAFDGNLDAVQGRGVGNLARLAKEAGATAFVHVSAIGADAEGTTAYAQSKAAGEAAVLAAFPKATILRPSVLFGPDDKFINMFAGLIAALPVMPVFGPDAQLQPLFVDDAALAVVAALGDAATHGGKTYELGGPEVLTMLEINQRIAAAQGRSPAFLPLPDAVSGGFATLTGWLPLAPLTRQQWSLLKAGNVVAPKAKGCKALGITPRPLSLFLDRWMVRYRKHGRFGGKAAA</sequence>
<organism evidence="2 3">
    <name type="scientific">Novosphingobium ginsenosidimutans</name>
    <dbReference type="NCBI Taxonomy" id="1176536"/>
    <lineage>
        <taxon>Bacteria</taxon>
        <taxon>Pseudomonadati</taxon>
        <taxon>Pseudomonadota</taxon>
        <taxon>Alphaproteobacteria</taxon>
        <taxon>Sphingomonadales</taxon>
        <taxon>Sphingomonadaceae</taxon>
        <taxon>Novosphingobium</taxon>
    </lineage>
</organism>
<dbReference type="KEGG" id="ngf:FRF71_09045"/>
<dbReference type="AlphaFoldDB" id="A0A5B8S401"/>
<dbReference type="EMBL" id="CP042345">
    <property type="protein sequence ID" value="QEA16266.1"/>
    <property type="molecule type" value="Genomic_DNA"/>
</dbReference>
<evidence type="ECO:0000313" key="2">
    <source>
        <dbReference type="EMBL" id="QEA16266.1"/>
    </source>
</evidence>
<evidence type="ECO:0000259" key="1">
    <source>
        <dbReference type="Pfam" id="PF01370"/>
    </source>
</evidence>
<proteinExistence type="predicted"/>
<dbReference type="OrthoDB" id="9776313at2"/>
<protein>
    <submittedName>
        <fullName evidence="2">Complex I NDUFA9 subunit family protein</fullName>
    </submittedName>
</protein>
<evidence type="ECO:0000313" key="3">
    <source>
        <dbReference type="Proteomes" id="UP000321172"/>
    </source>
</evidence>
<gene>
    <name evidence="2" type="ORF">FRF71_09045</name>
</gene>
<dbReference type="InterPro" id="IPR051207">
    <property type="entry name" value="ComplexI_NDUFA9_subunit"/>
</dbReference>
<dbReference type="SUPFAM" id="SSF51735">
    <property type="entry name" value="NAD(P)-binding Rossmann-fold domains"/>
    <property type="match status" value="1"/>
</dbReference>
<dbReference type="InterPro" id="IPR036291">
    <property type="entry name" value="NAD(P)-bd_dom_sf"/>
</dbReference>
<keyword evidence="3" id="KW-1185">Reference proteome</keyword>
<accession>A0A5B8S401</accession>
<dbReference type="RefSeq" id="WP_147090347.1">
    <property type="nucleotide sequence ID" value="NZ_BAABJD010000006.1"/>
</dbReference>
<dbReference type="Gene3D" id="3.40.50.720">
    <property type="entry name" value="NAD(P)-binding Rossmann-like Domain"/>
    <property type="match status" value="1"/>
</dbReference>
<name>A0A5B8S401_9SPHN</name>
<dbReference type="CDD" id="cd05271">
    <property type="entry name" value="NDUFA9_like_SDR_a"/>
    <property type="match status" value="1"/>
</dbReference>
<feature type="domain" description="NAD-dependent epimerase/dehydratase" evidence="1">
    <location>
        <begin position="12"/>
        <end position="217"/>
    </location>
</feature>
<dbReference type="InterPro" id="IPR001509">
    <property type="entry name" value="Epimerase_deHydtase"/>
</dbReference>
<dbReference type="Proteomes" id="UP000321172">
    <property type="component" value="Chromosome"/>
</dbReference>
<reference evidence="2 3" key="1">
    <citation type="journal article" date="2013" name="J. Microbiol. Biotechnol.">
        <title>Novosphingobium ginsenosidimutans sp. nov., with the ability to convert ginsenoside.</title>
        <authorList>
            <person name="Kim J.K."/>
            <person name="He D."/>
            <person name="Liu Q.M."/>
            <person name="Park H.Y."/>
            <person name="Jung M.S."/>
            <person name="Yoon M.H."/>
            <person name="Kim S.C."/>
            <person name="Im W.T."/>
        </authorList>
    </citation>
    <scope>NUCLEOTIDE SEQUENCE [LARGE SCALE GENOMIC DNA]</scope>
    <source>
        <strain evidence="2 3">FW-6</strain>
    </source>
</reference>
<dbReference type="PANTHER" id="PTHR12126:SF11">
    <property type="entry name" value="NADH DEHYDROGENASE [UBIQUINONE] 1 ALPHA SUBCOMPLEX SUBUNIT 9, MITOCHONDRIAL"/>
    <property type="match status" value="1"/>
</dbReference>
<dbReference type="GO" id="GO:0044877">
    <property type="term" value="F:protein-containing complex binding"/>
    <property type="evidence" value="ECO:0007669"/>
    <property type="project" value="TreeGrafter"/>
</dbReference>